<dbReference type="SUPFAM" id="SSF55021">
    <property type="entry name" value="ACT-like"/>
    <property type="match status" value="1"/>
</dbReference>
<keyword evidence="2" id="KW-0418">Kinase</keyword>
<evidence type="ECO:0000259" key="1">
    <source>
        <dbReference type="Pfam" id="PF13840"/>
    </source>
</evidence>
<name>A0A645HEN2_9ZZZZ</name>
<sequence>MVVSDCAKVSVIGGGMREVPGVMASFVEALAVNDIRILQTVDSHTSISALIRKADIQKAVTSLHGKFNLSD</sequence>
<protein>
    <submittedName>
        <fullName evidence="2">Aspartokinase</fullName>
        <ecNumber evidence="2">2.7.2.4</ecNumber>
    </submittedName>
</protein>
<accession>A0A645HEN2</accession>
<dbReference type="AlphaFoldDB" id="A0A645HEN2"/>
<proteinExistence type="predicted"/>
<dbReference type="InterPro" id="IPR027795">
    <property type="entry name" value="CASTOR_ACT_dom"/>
</dbReference>
<keyword evidence="2" id="KW-0808">Transferase</keyword>
<organism evidence="2">
    <name type="scientific">bioreactor metagenome</name>
    <dbReference type="NCBI Taxonomy" id="1076179"/>
    <lineage>
        <taxon>unclassified sequences</taxon>
        <taxon>metagenomes</taxon>
        <taxon>ecological metagenomes</taxon>
    </lineage>
</organism>
<reference evidence="2" key="1">
    <citation type="submission" date="2019-08" db="EMBL/GenBank/DDBJ databases">
        <authorList>
            <person name="Kucharzyk K."/>
            <person name="Murdoch R.W."/>
            <person name="Higgins S."/>
            <person name="Loffler F."/>
        </authorList>
    </citation>
    <scope>NUCLEOTIDE SEQUENCE</scope>
</reference>
<dbReference type="GO" id="GO:0004072">
    <property type="term" value="F:aspartate kinase activity"/>
    <property type="evidence" value="ECO:0007669"/>
    <property type="project" value="UniProtKB-EC"/>
</dbReference>
<dbReference type="InterPro" id="IPR045865">
    <property type="entry name" value="ACT-like_dom_sf"/>
</dbReference>
<dbReference type="Gene3D" id="3.30.2130.10">
    <property type="entry name" value="VC0802-like"/>
    <property type="match status" value="1"/>
</dbReference>
<evidence type="ECO:0000313" key="2">
    <source>
        <dbReference type="EMBL" id="MPN37495.1"/>
    </source>
</evidence>
<feature type="domain" description="CASTOR ACT" evidence="1">
    <location>
        <begin position="3"/>
        <end position="64"/>
    </location>
</feature>
<comment type="caution">
    <text evidence="2">The sequence shown here is derived from an EMBL/GenBank/DDBJ whole genome shotgun (WGS) entry which is preliminary data.</text>
</comment>
<dbReference type="EMBL" id="VSSQ01092176">
    <property type="protein sequence ID" value="MPN37495.1"/>
    <property type="molecule type" value="Genomic_DNA"/>
</dbReference>
<gene>
    <name evidence="2" type="primary">ask_9</name>
    <name evidence="2" type="ORF">SDC9_185014</name>
</gene>
<dbReference type="EC" id="2.7.2.4" evidence="2"/>
<dbReference type="Pfam" id="PF13840">
    <property type="entry name" value="ACT_7"/>
    <property type="match status" value="1"/>
</dbReference>